<gene>
    <name evidence="1" type="ORF">E1283_04595</name>
</gene>
<dbReference type="Proteomes" id="UP000295345">
    <property type="component" value="Unassembled WGS sequence"/>
</dbReference>
<sequence>MIVFSEGLRIVEAEEGKVVLDVRSGVYWHLNDSVIALLEALRDGRAFEDVVRETARAADVQETRVRGDYLAVLQELRQARLIKGELG</sequence>
<keyword evidence="2" id="KW-1185">Reference proteome</keyword>
<dbReference type="Pfam" id="PF05402">
    <property type="entry name" value="PqqD"/>
    <property type="match status" value="1"/>
</dbReference>
<name>A0A4R4TKV7_9ACTN</name>
<dbReference type="OrthoDB" id="5195143at2"/>
<organism evidence="1 2">
    <name type="scientific">Streptomyces hainanensis</name>
    <dbReference type="NCBI Taxonomy" id="402648"/>
    <lineage>
        <taxon>Bacteria</taxon>
        <taxon>Bacillati</taxon>
        <taxon>Actinomycetota</taxon>
        <taxon>Actinomycetes</taxon>
        <taxon>Kitasatosporales</taxon>
        <taxon>Streptomycetaceae</taxon>
        <taxon>Streptomyces</taxon>
    </lineage>
</organism>
<accession>A0A4R4TKV7</accession>
<dbReference type="InterPro" id="IPR008792">
    <property type="entry name" value="PQQD"/>
</dbReference>
<dbReference type="RefSeq" id="WP_132816563.1">
    <property type="nucleotide sequence ID" value="NZ_SMKI01000029.1"/>
</dbReference>
<reference evidence="1 2" key="1">
    <citation type="submission" date="2019-03" db="EMBL/GenBank/DDBJ databases">
        <title>Draft genome sequences of novel Actinobacteria.</title>
        <authorList>
            <person name="Sahin N."/>
            <person name="Ay H."/>
            <person name="Saygin H."/>
        </authorList>
    </citation>
    <scope>NUCLEOTIDE SEQUENCE [LARGE SCALE GENOMIC DNA]</scope>
    <source>
        <strain evidence="1 2">DSM 41900</strain>
    </source>
</reference>
<evidence type="ECO:0000313" key="2">
    <source>
        <dbReference type="Proteomes" id="UP000295345"/>
    </source>
</evidence>
<dbReference type="Gene3D" id="1.10.10.1150">
    <property type="entry name" value="Coenzyme PQQ synthesis protein D (PqqD)"/>
    <property type="match status" value="1"/>
</dbReference>
<proteinExistence type="predicted"/>
<comment type="caution">
    <text evidence="1">The sequence shown here is derived from an EMBL/GenBank/DDBJ whole genome shotgun (WGS) entry which is preliminary data.</text>
</comment>
<dbReference type="AlphaFoldDB" id="A0A4R4TKV7"/>
<evidence type="ECO:0000313" key="1">
    <source>
        <dbReference type="EMBL" id="TDC78638.1"/>
    </source>
</evidence>
<dbReference type="InterPro" id="IPR041881">
    <property type="entry name" value="PqqD_sf"/>
</dbReference>
<protein>
    <submittedName>
        <fullName evidence="1">PqqD family protein</fullName>
    </submittedName>
</protein>
<dbReference type="EMBL" id="SMKI01000029">
    <property type="protein sequence ID" value="TDC78638.1"/>
    <property type="molecule type" value="Genomic_DNA"/>
</dbReference>